<feature type="region of interest" description="Disordered" evidence="1">
    <location>
        <begin position="1"/>
        <end position="64"/>
    </location>
</feature>
<dbReference type="AlphaFoldDB" id="A0A1F5ETZ4"/>
<name>A0A1F5ETZ4_9BACT</name>
<sequence>MRDSKRAGGIQDAERSGAGLSPATGQRVLNEDEPDRAKSEFRTGAESLSTNKSHRPPKRQLWGF</sequence>
<proteinExistence type="predicted"/>
<gene>
    <name evidence="2" type="ORF">A3I18_00625</name>
</gene>
<evidence type="ECO:0000313" key="2">
    <source>
        <dbReference type="EMBL" id="OGD70634.1"/>
    </source>
</evidence>
<comment type="caution">
    <text evidence="2">The sequence shown here is derived from an EMBL/GenBank/DDBJ whole genome shotgun (WGS) entry which is preliminary data.</text>
</comment>
<evidence type="ECO:0000256" key="1">
    <source>
        <dbReference type="SAM" id="MobiDB-lite"/>
    </source>
</evidence>
<evidence type="ECO:0000313" key="3">
    <source>
        <dbReference type="Proteomes" id="UP000186545"/>
    </source>
</evidence>
<dbReference type="Proteomes" id="UP000186545">
    <property type="component" value="Unassembled WGS sequence"/>
</dbReference>
<accession>A0A1F5ETZ4</accession>
<reference evidence="2 3" key="1">
    <citation type="journal article" date="2016" name="Nat. Commun.">
        <title>Thousands of microbial genomes shed light on interconnected biogeochemical processes in an aquifer system.</title>
        <authorList>
            <person name="Anantharaman K."/>
            <person name="Brown C.T."/>
            <person name="Hug L.A."/>
            <person name="Sharon I."/>
            <person name="Castelle C.J."/>
            <person name="Probst A.J."/>
            <person name="Thomas B.C."/>
            <person name="Singh A."/>
            <person name="Wilkins M.J."/>
            <person name="Karaoz U."/>
            <person name="Brodie E.L."/>
            <person name="Williams K.H."/>
            <person name="Hubbard S.S."/>
            <person name="Banfield J.F."/>
        </authorList>
    </citation>
    <scope>NUCLEOTIDE SEQUENCE [LARGE SCALE GENOMIC DNA]</scope>
</reference>
<organism evidence="2 3">
    <name type="scientific">Candidatus Campbellbacteria bacterium RIFCSPLOWO2_02_FULL_35_11</name>
    <dbReference type="NCBI Taxonomy" id="1797581"/>
    <lineage>
        <taxon>Bacteria</taxon>
        <taxon>Candidatus Campbelliibacteriota</taxon>
    </lineage>
</organism>
<dbReference type="EMBL" id="MFAD01000010">
    <property type="protein sequence ID" value="OGD70634.1"/>
    <property type="molecule type" value="Genomic_DNA"/>
</dbReference>
<protein>
    <submittedName>
        <fullName evidence="2">Uncharacterized protein</fullName>
    </submittedName>
</protein>